<dbReference type="InterPro" id="IPR000064">
    <property type="entry name" value="NLP_P60_dom"/>
</dbReference>
<feature type="compositionally biased region" description="Basic residues" evidence="5">
    <location>
        <begin position="219"/>
        <end position="229"/>
    </location>
</feature>
<dbReference type="InterPro" id="IPR051794">
    <property type="entry name" value="PG_Endopeptidase_C40"/>
</dbReference>
<dbReference type="SUPFAM" id="SSF54001">
    <property type="entry name" value="Cysteine proteinases"/>
    <property type="match status" value="1"/>
</dbReference>
<organism evidence="8 9">
    <name type="scientific">Flexivirga endophytica</name>
    <dbReference type="NCBI Taxonomy" id="1849103"/>
    <lineage>
        <taxon>Bacteria</taxon>
        <taxon>Bacillati</taxon>
        <taxon>Actinomycetota</taxon>
        <taxon>Actinomycetes</taxon>
        <taxon>Micrococcales</taxon>
        <taxon>Dermacoccaceae</taxon>
        <taxon>Flexivirga</taxon>
    </lineage>
</organism>
<evidence type="ECO:0000256" key="4">
    <source>
        <dbReference type="ARBA" id="ARBA00022807"/>
    </source>
</evidence>
<dbReference type="GO" id="GO:0008234">
    <property type="term" value="F:cysteine-type peptidase activity"/>
    <property type="evidence" value="ECO:0007669"/>
    <property type="project" value="UniProtKB-KW"/>
</dbReference>
<evidence type="ECO:0000256" key="2">
    <source>
        <dbReference type="ARBA" id="ARBA00022670"/>
    </source>
</evidence>
<dbReference type="Pfam" id="PF00877">
    <property type="entry name" value="NLPC_P60"/>
    <property type="match status" value="1"/>
</dbReference>
<evidence type="ECO:0000259" key="7">
    <source>
        <dbReference type="PROSITE" id="PS51935"/>
    </source>
</evidence>
<feature type="region of interest" description="Disordered" evidence="5">
    <location>
        <begin position="187"/>
        <end position="266"/>
    </location>
</feature>
<feature type="domain" description="NlpC/P60" evidence="7">
    <location>
        <begin position="42"/>
        <end position="190"/>
    </location>
</feature>
<evidence type="ECO:0000256" key="5">
    <source>
        <dbReference type="SAM" id="MobiDB-lite"/>
    </source>
</evidence>
<dbReference type="EMBL" id="BMHI01000001">
    <property type="protein sequence ID" value="GGB19581.1"/>
    <property type="molecule type" value="Genomic_DNA"/>
</dbReference>
<dbReference type="RefSeq" id="WP_188835518.1">
    <property type="nucleotide sequence ID" value="NZ_BMHI01000001.1"/>
</dbReference>
<keyword evidence="4" id="KW-0788">Thiol protease</keyword>
<feature type="compositionally biased region" description="Pro residues" evidence="5">
    <location>
        <begin position="206"/>
        <end position="216"/>
    </location>
</feature>
<keyword evidence="3" id="KW-0378">Hydrolase</keyword>
<keyword evidence="2" id="KW-0645">Protease</keyword>
<dbReference type="PANTHER" id="PTHR47359">
    <property type="entry name" value="PEPTIDOGLYCAN DL-ENDOPEPTIDASE CWLO"/>
    <property type="match status" value="1"/>
</dbReference>
<comment type="caution">
    <text evidence="8">The sequence shown here is derived from an EMBL/GenBank/DDBJ whole genome shotgun (WGS) entry which is preliminary data.</text>
</comment>
<evidence type="ECO:0000256" key="1">
    <source>
        <dbReference type="ARBA" id="ARBA00007074"/>
    </source>
</evidence>
<feature type="compositionally biased region" description="Basic residues" evidence="5">
    <location>
        <begin position="237"/>
        <end position="258"/>
    </location>
</feature>
<name>A0A916WQB0_9MICO</name>
<dbReference type="PROSITE" id="PS51935">
    <property type="entry name" value="NLPC_P60"/>
    <property type="match status" value="1"/>
</dbReference>
<comment type="similarity">
    <text evidence="1">Belongs to the peptidase C40 family.</text>
</comment>
<dbReference type="Gene3D" id="3.90.1720.10">
    <property type="entry name" value="endopeptidase domain like (from Nostoc punctiforme)"/>
    <property type="match status" value="1"/>
</dbReference>
<reference evidence="8" key="1">
    <citation type="journal article" date="2014" name="Int. J. Syst. Evol. Microbiol.">
        <title>Complete genome sequence of Corynebacterium casei LMG S-19264T (=DSM 44701T), isolated from a smear-ripened cheese.</title>
        <authorList>
            <consortium name="US DOE Joint Genome Institute (JGI-PGF)"/>
            <person name="Walter F."/>
            <person name="Albersmeier A."/>
            <person name="Kalinowski J."/>
            <person name="Ruckert C."/>
        </authorList>
    </citation>
    <scope>NUCLEOTIDE SEQUENCE</scope>
    <source>
        <strain evidence="8">CGMCC 1.15085</strain>
    </source>
</reference>
<protein>
    <recommendedName>
        <fullName evidence="7">NlpC/P60 domain-containing protein</fullName>
    </recommendedName>
</protein>
<gene>
    <name evidence="8" type="ORF">GCM10011492_06790</name>
</gene>
<keyword evidence="6" id="KW-0732">Signal</keyword>
<reference evidence="8" key="2">
    <citation type="submission" date="2020-09" db="EMBL/GenBank/DDBJ databases">
        <authorList>
            <person name="Sun Q."/>
            <person name="Zhou Y."/>
        </authorList>
    </citation>
    <scope>NUCLEOTIDE SEQUENCE</scope>
    <source>
        <strain evidence="8">CGMCC 1.15085</strain>
    </source>
</reference>
<evidence type="ECO:0000313" key="8">
    <source>
        <dbReference type="EMBL" id="GGB19581.1"/>
    </source>
</evidence>
<feature type="chain" id="PRO_5037472601" description="NlpC/P60 domain-containing protein" evidence="6">
    <location>
        <begin position="32"/>
        <end position="350"/>
    </location>
</feature>
<dbReference type="GO" id="GO:0006508">
    <property type="term" value="P:proteolysis"/>
    <property type="evidence" value="ECO:0007669"/>
    <property type="project" value="UniProtKB-KW"/>
</dbReference>
<evidence type="ECO:0000313" key="9">
    <source>
        <dbReference type="Proteomes" id="UP000636793"/>
    </source>
</evidence>
<dbReference type="InterPro" id="IPR038765">
    <property type="entry name" value="Papain-like_cys_pep_sf"/>
</dbReference>
<dbReference type="Proteomes" id="UP000636793">
    <property type="component" value="Unassembled WGS sequence"/>
</dbReference>
<feature type="signal peptide" evidence="6">
    <location>
        <begin position="1"/>
        <end position="31"/>
    </location>
</feature>
<accession>A0A916WQB0</accession>
<dbReference type="AlphaFoldDB" id="A0A916WQB0"/>
<evidence type="ECO:0000256" key="3">
    <source>
        <dbReference type="ARBA" id="ARBA00022801"/>
    </source>
</evidence>
<keyword evidence="9" id="KW-1185">Reference proteome</keyword>
<dbReference type="PANTHER" id="PTHR47359:SF3">
    <property type="entry name" value="NLP_P60 DOMAIN-CONTAINING PROTEIN-RELATED"/>
    <property type="match status" value="1"/>
</dbReference>
<sequence>MKKLVGLAAAGVCGAAVIAGGMTLGPTPAHAVSNCHAYGATTAAANRAIVAACREVHKGTPYSWGGGHHAMPGPSTGAVQHERGAHFDDRNTVGLDCSGLVRWAWYRATGTDIGSGGTWTMSEELTTHGFTRTGDTMPTRPGDVIVYPGHTAIYLGQGLVVQAANHAMGLNVAGLASEPATVTGVFRHVAGPTPKPEPEPRSSEPPSKPDPAPTNAPKPRTKTAPKRTAKPAPTPKQTHKSAKKPTKSPKPKSARTKPQKAGAVHQNVRADAPTYFAPVAWHEVGVLHQGKHRFDCQVLAVGHSYRGKQSNWWLKTDDTSGNHNVWISAAYLSGGADGARVRGVPLCTPH</sequence>
<evidence type="ECO:0000256" key="6">
    <source>
        <dbReference type="SAM" id="SignalP"/>
    </source>
</evidence>
<proteinExistence type="inferred from homology"/>